<sequence length="186" mass="20230">MEGVAAAATTAAPVPASSAARWTVRPPAVRRRTTGGRQFVRADERRTSADRPWTSGDGRRTSADQTLRRRRRHLCRSHSTKRGLRPRDESATTDWDQGGPDRASVGDVEPQAEVSAALDRDPRPPGRQRSPSFVCRAPRTRSDGGRRTADGGRRTSMVESTRPTSAALCIADSGVRPRRSCCESPG</sequence>
<evidence type="ECO:0000313" key="3">
    <source>
        <dbReference type="Proteomes" id="UP000501240"/>
    </source>
</evidence>
<evidence type="ECO:0000313" key="2">
    <source>
        <dbReference type="EMBL" id="QKG23886.1"/>
    </source>
</evidence>
<feature type="compositionally biased region" description="Low complexity" evidence="1">
    <location>
        <begin position="1"/>
        <end position="27"/>
    </location>
</feature>
<feature type="compositionally biased region" description="Basic and acidic residues" evidence="1">
    <location>
        <begin position="140"/>
        <end position="153"/>
    </location>
</feature>
<proteinExistence type="predicted"/>
<dbReference type="Proteomes" id="UP000501240">
    <property type="component" value="Chromosome"/>
</dbReference>
<organism evidence="2 3">
    <name type="scientific">Actinomadura verrucosospora</name>
    <dbReference type="NCBI Taxonomy" id="46165"/>
    <lineage>
        <taxon>Bacteria</taxon>
        <taxon>Bacillati</taxon>
        <taxon>Actinomycetota</taxon>
        <taxon>Actinomycetes</taxon>
        <taxon>Streptosporangiales</taxon>
        <taxon>Thermomonosporaceae</taxon>
        <taxon>Actinomadura</taxon>
    </lineage>
</organism>
<accession>A0A7D3ZZ59</accession>
<keyword evidence="3" id="KW-1185">Reference proteome</keyword>
<dbReference type="EMBL" id="CP053892">
    <property type="protein sequence ID" value="QKG23886.1"/>
    <property type="molecule type" value="Genomic_DNA"/>
</dbReference>
<feature type="region of interest" description="Disordered" evidence="1">
    <location>
        <begin position="1"/>
        <end position="163"/>
    </location>
</feature>
<gene>
    <name evidence="2" type="ORF">ACTIVE_5529</name>
</gene>
<feature type="compositionally biased region" description="Basic residues" evidence="1">
    <location>
        <begin position="68"/>
        <end position="84"/>
    </location>
</feature>
<protein>
    <submittedName>
        <fullName evidence="2">Uncharacterized protein</fullName>
    </submittedName>
</protein>
<reference evidence="2 3" key="1">
    <citation type="submission" date="2020-05" db="EMBL/GenBank/DDBJ databases">
        <title>Actinomadura verrucosospora NRRL-B18236 (PFL_A860) Genome sequencing and assembly.</title>
        <authorList>
            <person name="Samborskyy M."/>
        </authorList>
    </citation>
    <scope>NUCLEOTIDE SEQUENCE [LARGE SCALE GENOMIC DNA]</scope>
    <source>
        <strain evidence="2 3">NRRL:B18236</strain>
    </source>
</reference>
<name>A0A7D3ZZ59_ACTVE</name>
<feature type="compositionally biased region" description="Basic and acidic residues" evidence="1">
    <location>
        <begin position="40"/>
        <end position="49"/>
    </location>
</feature>
<evidence type="ECO:0000256" key="1">
    <source>
        <dbReference type="SAM" id="MobiDB-lite"/>
    </source>
</evidence>
<dbReference type="AlphaFoldDB" id="A0A7D3ZZ59"/>